<feature type="transmembrane region" description="Helical" evidence="10">
    <location>
        <begin position="478"/>
        <end position="497"/>
    </location>
</feature>
<evidence type="ECO:0000256" key="9">
    <source>
        <dbReference type="SAM" id="MobiDB-lite"/>
    </source>
</evidence>
<keyword evidence="5 10" id="KW-1133">Transmembrane helix</keyword>
<evidence type="ECO:0000256" key="8">
    <source>
        <dbReference type="RuleBase" id="RU003346"/>
    </source>
</evidence>
<dbReference type="NCBIfam" id="TIGR00879">
    <property type="entry name" value="SP"/>
    <property type="match status" value="1"/>
</dbReference>
<dbReference type="PRINTS" id="PR00171">
    <property type="entry name" value="SUGRTRNSPORT"/>
</dbReference>
<dbReference type="InterPro" id="IPR003663">
    <property type="entry name" value="Sugar/inositol_transpt"/>
</dbReference>
<dbReference type="Proteomes" id="UP000663850">
    <property type="component" value="Unassembled WGS sequence"/>
</dbReference>
<name>A0A8H3DN92_9AGAM</name>
<protein>
    <recommendedName>
        <fullName evidence="11">Major facilitator superfamily (MFS) profile domain-containing protein</fullName>
    </recommendedName>
</protein>
<feature type="transmembrane region" description="Helical" evidence="10">
    <location>
        <begin position="166"/>
        <end position="188"/>
    </location>
</feature>
<dbReference type="InterPro" id="IPR005828">
    <property type="entry name" value="MFS_sugar_transport-like"/>
</dbReference>
<dbReference type="InterPro" id="IPR005829">
    <property type="entry name" value="Sugar_transporter_CS"/>
</dbReference>
<feature type="transmembrane region" description="Helical" evidence="10">
    <location>
        <begin position="324"/>
        <end position="345"/>
    </location>
</feature>
<keyword evidence="6 10" id="KW-0472">Membrane</keyword>
<evidence type="ECO:0000256" key="2">
    <source>
        <dbReference type="ARBA" id="ARBA00010992"/>
    </source>
</evidence>
<comment type="caution">
    <text evidence="12">The sequence shown here is derived from an EMBL/GenBank/DDBJ whole genome shotgun (WGS) entry which is preliminary data.</text>
</comment>
<keyword evidence="3 8" id="KW-0813">Transport</keyword>
<feature type="transmembrane region" description="Helical" evidence="10">
    <location>
        <begin position="6"/>
        <end position="32"/>
    </location>
</feature>
<comment type="similarity">
    <text evidence="2 8">Belongs to the major facilitator superfamily. Sugar transporter (TC 2.A.1.1) family.</text>
</comment>
<dbReference type="GO" id="GO:0005351">
    <property type="term" value="F:carbohydrate:proton symporter activity"/>
    <property type="evidence" value="ECO:0007669"/>
    <property type="project" value="TreeGrafter"/>
</dbReference>
<evidence type="ECO:0000256" key="4">
    <source>
        <dbReference type="ARBA" id="ARBA00022692"/>
    </source>
</evidence>
<dbReference type="InterPro" id="IPR050360">
    <property type="entry name" value="MFS_Sugar_Transporters"/>
</dbReference>
<dbReference type="PANTHER" id="PTHR48022:SF91">
    <property type="entry name" value="MAJOR FACILITATOR SUPERFAMILY (MFS) PROFILE DOMAIN-CONTAINING PROTEIN-RELATED"/>
    <property type="match status" value="1"/>
</dbReference>
<keyword evidence="4 10" id="KW-0812">Transmembrane</keyword>
<feature type="transmembrane region" description="Helical" evidence="10">
    <location>
        <begin position="134"/>
        <end position="154"/>
    </location>
</feature>
<dbReference type="GO" id="GO:0016020">
    <property type="term" value="C:membrane"/>
    <property type="evidence" value="ECO:0007669"/>
    <property type="project" value="UniProtKB-SubCell"/>
</dbReference>
<gene>
    <name evidence="12" type="ORF">RDB_LOCUS139001</name>
</gene>
<proteinExistence type="inferred from homology"/>
<dbReference type="SUPFAM" id="SSF103473">
    <property type="entry name" value="MFS general substrate transporter"/>
    <property type="match status" value="1"/>
</dbReference>
<evidence type="ECO:0000256" key="5">
    <source>
        <dbReference type="ARBA" id="ARBA00022989"/>
    </source>
</evidence>
<dbReference type="InterPro" id="IPR036259">
    <property type="entry name" value="MFS_trans_sf"/>
</dbReference>
<evidence type="ECO:0000256" key="10">
    <source>
        <dbReference type="SAM" id="Phobius"/>
    </source>
</evidence>
<dbReference type="CDD" id="cd17356">
    <property type="entry name" value="MFS_HXT"/>
    <property type="match status" value="1"/>
</dbReference>
<sequence length="585" mass="64685">MANGRAIIFCFFVAFGGFLFGYDIGVISGCLIMPDFIERFGVQLPDGTYELDAHRQNFIERFGVQLPDGTWELDAHRQSIITSLLSAGTFVGALGQAFSSDRFGRRWSIFIWCAIFTVGVAIQTGTERSIAQISVGRFIAGLGVGAMSAIVPLYNGETAPKKIRGALLVLYQLQIIAGIFLSYILDFATHKIPGSASWRIPVGLQLLWGLILCSGIMFLPESPRYLLGQGREQEAREAISAVNGYPPNDPFVDDAIEELEVGIREENQGGKATWAECFSSRNKLWMRTGNGMMLQFIQQLNGQNFYYYYGDTFFKSAGTELSPYIIQIILGGVSFVGTVPALYLIETWGRRRSLLLGAFLEGSCSLIAGLVGHFTLAPVGTPKELLTPRNRAGGDVLIAFAVMHVFSFSIFWGPGLVGHFTLAPEGTPKELLTPRNRAGGDVLIAFAVMHVFSFSIFWGPVPWVYLGESFPLRVRSKAIALGSATNWLWNFLLSFFAPRIAKDIGPLILLIFFGMLTFGFVYVWFCIPETKGLSLEEVDEMYRTDVKPWHSADWKPSVKQLTHGHHPEAGTPTEKPTITQNEMAT</sequence>
<evidence type="ECO:0000256" key="7">
    <source>
        <dbReference type="ARBA" id="ARBA00049119"/>
    </source>
</evidence>
<dbReference type="AlphaFoldDB" id="A0A8H3DN92"/>
<feature type="compositionally biased region" description="Polar residues" evidence="9">
    <location>
        <begin position="574"/>
        <end position="585"/>
    </location>
</feature>
<feature type="transmembrane region" description="Helical" evidence="10">
    <location>
        <begin position="504"/>
        <end position="525"/>
    </location>
</feature>
<reference evidence="12" key="1">
    <citation type="submission" date="2021-01" db="EMBL/GenBank/DDBJ databases">
        <authorList>
            <person name="Kaushik A."/>
        </authorList>
    </citation>
    <scope>NUCLEOTIDE SEQUENCE</scope>
    <source>
        <strain evidence="12">Type strain: AG8-Rh-89/</strain>
    </source>
</reference>
<dbReference type="InterPro" id="IPR020846">
    <property type="entry name" value="MFS_dom"/>
</dbReference>
<dbReference type="PANTHER" id="PTHR48022">
    <property type="entry name" value="PLASTIDIC GLUCOSE TRANSPORTER 4"/>
    <property type="match status" value="1"/>
</dbReference>
<feature type="transmembrane region" description="Helical" evidence="10">
    <location>
        <begin position="104"/>
        <end position="122"/>
    </location>
</feature>
<feature type="transmembrane region" description="Helical" evidence="10">
    <location>
        <begin position="396"/>
        <end position="417"/>
    </location>
</feature>
<feature type="region of interest" description="Disordered" evidence="9">
    <location>
        <begin position="560"/>
        <end position="585"/>
    </location>
</feature>
<dbReference type="PROSITE" id="PS50850">
    <property type="entry name" value="MFS"/>
    <property type="match status" value="1"/>
</dbReference>
<dbReference type="Gene3D" id="1.20.1250.20">
    <property type="entry name" value="MFS general substrate transporter like domains"/>
    <property type="match status" value="2"/>
</dbReference>
<evidence type="ECO:0000313" key="13">
    <source>
        <dbReference type="Proteomes" id="UP000663850"/>
    </source>
</evidence>
<dbReference type="PROSITE" id="PS00217">
    <property type="entry name" value="SUGAR_TRANSPORT_2"/>
    <property type="match status" value="1"/>
</dbReference>
<evidence type="ECO:0000313" key="12">
    <source>
        <dbReference type="EMBL" id="CAE6535362.1"/>
    </source>
</evidence>
<feature type="domain" description="Major facilitator superfamily (MFS) profile" evidence="11">
    <location>
        <begin position="9"/>
        <end position="531"/>
    </location>
</feature>
<feature type="transmembrane region" description="Helical" evidence="10">
    <location>
        <begin position="354"/>
        <end position="376"/>
    </location>
</feature>
<dbReference type="Pfam" id="PF00083">
    <property type="entry name" value="Sugar_tr"/>
    <property type="match status" value="2"/>
</dbReference>
<evidence type="ECO:0000256" key="3">
    <source>
        <dbReference type="ARBA" id="ARBA00022448"/>
    </source>
</evidence>
<evidence type="ECO:0000256" key="1">
    <source>
        <dbReference type="ARBA" id="ARBA00004141"/>
    </source>
</evidence>
<organism evidence="12 13">
    <name type="scientific">Rhizoctonia solani</name>
    <dbReference type="NCBI Taxonomy" id="456999"/>
    <lineage>
        <taxon>Eukaryota</taxon>
        <taxon>Fungi</taxon>
        <taxon>Dikarya</taxon>
        <taxon>Basidiomycota</taxon>
        <taxon>Agaricomycotina</taxon>
        <taxon>Agaricomycetes</taxon>
        <taxon>Cantharellales</taxon>
        <taxon>Ceratobasidiaceae</taxon>
        <taxon>Rhizoctonia</taxon>
    </lineage>
</organism>
<feature type="transmembrane region" description="Helical" evidence="10">
    <location>
        <begin position="438"/>
        <end position="458"/>
    </location>
</feature>
<dbReference type="EMBL" id="CAJMWZ010007298">
    <property type="protein sequence ID" value="CAE6535362.1"/>
    <property type="molecule type" value="Genomic_DNA"/>
</dbReference>
<comment type="catalytic activity">
    <reaction evidence="7">
        <text>myo-inositol(out) + H(+)(out) = myo-inositol(in) + H(+)(in)</text>
        <dbReference type="Rhea" id="RHEA:60364"/>
        <dbReference type="ChEBI" id="CHEBI:15378"/>
        <dbReference type="ChEBI" id="CHEBI:17268"/>
    </reaction>
</comment>
<comment type="subcellular location">
    <subcellularLocation>
        <location evidence="1">Membrane</location>
        <topology evidence="1">Multi-pass membrane protein</topology>
    </subcellularLocation>
</comment>
<feature type="transmembrane region" description="Helical" evidence="10">
    <location>
        <begin position="200"/>
        <end position="219"/>
    </location>
</feature>
<accession>A0A8H3DN92</accession>
<evidence type="ECO:0000259" key="11">
    <source>
        <dbReference type="PROSITE" id="PS50850"/>
    </source>
</evidence>
<evidence type="ECO:0000256" key="6">
    <source>
        <dbReference type="ARBA" id="ARBA00023136"/>
    </source>
</evidence>